<name>A0A9D5QCN2_UNCW3</name>
<proteinExistence type="predicted"/>
<feature type="transmembrane region" description="Helical" evidence="1">
    <location>
        <begin position="6"/>
        <end position="28"/>
    </location>
</feature>
<keyword evidence="1" id="KW-1133">Transmembrane helix</keyword>
<protein>
    <submittedName>
        <fullName evidence="2">Uncharacterized protein</fullName>
    </submittedName>
</protein>
<evidence type="ECO:0000256" key="1">
    <source>
        <dbReference type="SAM" id="Phobius"/>
    </source>
</evidence>
<organism evidence="2 3">
    <name type="scientific">candidate division WOR-3 bacterium</name>
    <dbReference type="NCBI Taxonomy" id="2052148"/>
    <lineage>
        <taxon>Bacteria</taxon>
        <taxon>Bacteria division WOR-3</taxon>
    </lineage>
</organism>
<dbReference type="EMBL" id="WJKJ01000105">
    <property type="protein sequence ID" value="MBD3364227.1"/>
    <property type="molecule type" value="Genomic_DNA"/>
</dbReference>
<dbReference type="Proteomes" id="UP000630660">
    <property type="component" value="Unassembled WGS sequence"/>
</dbReference>
<keyword evidence="1" id="KW-0812">Transmembrane</keyword>
<comment type="caution">
    <text evidence="2">The sequence shown here is derived from an EMBL/GenBank/DDBJ whole genome shotgun (WGS) entry which is preliminary data.</text>
</comment>
<gene>
    <name evidence="2" type="ORF">GF359_03330</name>
</gene>
<accession>A0A9D5QCN2</accession>
<dbReference type="AlphaFoldDB" id="A0A9D5QCN2"/>
<keyword evidence="1" id="KW-0472">Membrane</keyword>
<evidence type="ECO:0000313" key="3">
    <source>
        <dbReference type="Proteomes" id="UP000630660"/>
    </source>
</evidence>
<reference evidence="2" key="1">
    <citation type="submission" date="2019-11" db="EMBL/GenBank/DDBJ databases">
        <title>Microbial mats filling the niche in hypersaline microbial mats.</title>
        <authorList>
            <person name="Wong H.L."/>
            <person name="Macleod F.I."/>
            <person name="White R.A. III"/>
            <person name="Burns B.P."/>
        </authorList>
    </citation>
    <scope>NUCLEOTIDE SEQUENCE</scope>
    <source>
        <strain evidence="2">Bin_327</strain>
    </source>
</reference>
<evidence type="ECO:0000313" key="2">
    <source>
        <dbReference type="EMBL" id="MBD3364227.1"/>
    </source>
</evidence>
<sequence>MEVCIPFLIIIGAVIVLIAPIFIVAGVSSARRKKFRQMIIETKQDILRRGKYFPVRYASSKKYHSFFKFFPWETSGVIYADEREIIFFAAKIKGEQNVELHFRRGDFTVEYVGTENFFTNGFVTWFCIKTYEDKHYFTSETGATIFGSGTSTRDIYNGLLEAVEPHQQ</sequence>